<sequence>MFIEIIWLNLLSLLLLTNDHKVENTINTTSEPTKPIGFENYTMEQKTIDLGKANGYALLSIIPIALINIIPYYFIWGELASISKLKETNPLFMISGSFSIILIMLIGIVIHELIHGLTWAIYAKKGFKSMKFGVLWKMITPYCHCKEPLKVRAYSIGAIMPAIILGFIPSIIAIIIGHFGLLLFGIFFTVAAMGDFMIIYLIYKEDKDTWVQDHPSEAGYYLLKEQK</sequence>
<dbReference type="AlphaFoldDB" id="A0A1H6V0W9"/>
<dbReference type="Proteomes" id="UP000183077">
    <property type="component" value="Unassembled WGS sequence"/>
</dbReference>
<dbReference type="EMBL" id="FNYS01000008">
    <property type="protein sequence ID" value="SEI96594.1"/>
    <property type="molecule type" value="Genomic_DNA"/>
</dbReference>
<organism evidence="2 3">
    <name type="scientific">Myroides marinus</name>
    <dbReference type="NCBI Taxonomy" id="703342"/>
    <lineage>
        <taxon>Bacteria</taxon>
        <taxon>Pseudomonadati</taxon>
        <taxon>Bacteroidota</taxon>
        <taxon>Flavobacteriia</taxon>
        <taxon>Flavobacteriales</taxon>
        <taxon>Flavobacteriaceae</taxon>
        <taxon>Myroides</taxon>
    </lineage>
</organism>
<evidence type="ECO:0000256" key="1">
    <source>
        <dbReference type="SAM" id="Phobius"/>
    </source>
</evidence>
<keyword evidence="1" id="KW-1133">Transmembrane helix</keyword>
<proteinExistence type="predicted"/>
<feature type="transmembrane region" description="Helical" evidence="1">
    <location>
        <begin position="156"/>
        <end position="176"/>
    </location>
</feature>
<gene>
    <name evidence="2" type="ORF">SAMN04488018_10819</name>
</gene>
<accession>A0A1H6V0W9</accession>
<evidence type="ECO:0000313" key="3">
    <source>
        <dbReference type="Proteomes" id="UP000183077"/>
    </source>
</evidence>
<protein>
    <submittedName>
        <fullName evidence="2">Putative zincin peptidase</fullName>
    </submittedName>
</protein>
<feature type="transmembrane region" description="Helical" evidence="1">
    <location>
        <begin position="96"/>
        <end position="122"/>
    </location>
</feature>
<feature type="transmembrane region" description="Helical" evidence="1">
    <location>
        <begin position="56"/>
        <end position="76"/>
    </location>
</feature>
<dbReference type="Pfam" id="PF11667">
    <property type="entry name" value="DUF3267"/>
    <property type="match status" value="1"/>
</dbReference>
<feature type="transmembrane region" description="Helical" evidence="1">
    <location>
        <begin position="182"/>
        <end position="203"/>
    </location>
</feature>
<reference evidence="2 3" key="1">
    <citation type="submission" date="2016-10" db="EMBL/GenBank/DDBJ databases">
        <authorList>
            <person name="de Groot N.N."/>
        </authorList>
    </citation>
    <scope>NUCLEOTIDE SEQUENCE [LARGE SCALE GENOMIC DNA]</scope>
    <source>
        <strain evidence="2 3">DSM 23048</strain>
    </source>
</reference>
<name>A0A1H6V0W9_9FLAO</name>
<keyword evidence="1" id="KW-0472">Membrane</keyword>
<keyword evidence="1" id="KW-0812">Transmembrane</keyword>
<evidence type="ECO:0000313" key="2">
    <source>
        <dbReference type="EMBL" id="SEI96594.1"/>
    </source>
</evidence>
<dbReference type="InterPro" id="IPR021683">
    <property type="entry name" value="DUF3267"/>
</dbReference>